<keyword evidence="4" id="KW-1185">Reference proteome</keyword>
<evidence type="ECO:0000313" key="4">
    <source>
        <dbReference type="Proteomes" id="UP001139207"/>
    </source>
</evidence>
<reference evidence="3" key="1">
    <citation type="submission" date="2022-04" db="EMBL/GenBank/DDBJ databases">
        <title>Corynebacterium kalidii LD5P10.</title>
        <authorList>
            <person name="Sun J.Q."/>
        </authorList>
    </citation>
    <scope>NUCLEOTIDE SEQUENCE</scope>
    <source>
        <strain evidence="3">LD5P10</strain>
    </source>
</reference>
<dbReference type="Pfam" id="PF08818">
    <property type="entry name" value="DUF1801"/>
    <property type="match status" value="1"/>
</dbReference>
<comment type="caution">
    <text evidence="3">The sequence shown here is derived from an EMBL/GenBank/DDBJ whole genome shotgun (WGS) entry which is preliminary data.</text>
</comment>
<evidence type="ECO:0000313" key="3">
    <source>
        <dbReference type="EMBL" id="MCJ7858974.1"/>
    </source>
</evidence>
<accession>A0A9X2B2C3</accession>
<name>A0A9X2B2C3_9CORY</name>
<evidence type="ECO:0000256" key="1">
    <source>
        <dbReference type="SAM" id="MobiDB-lite"/>
    </source>
</evidence>
<organism evidence="3 4">
    <name type="scientific">Corynebacterium kalidii</name>
    <dbReference type="NCBI Taxonomy" id="2931982"/>
    <lineage>
        <taxon>Bacteria</taxon>
        <taxon>Bacillati</taxon>
        <taxon>Actinomycetota</taxon>
        <taxon>Actinomycetes</taxon>
        <taxon>Mycobacteriales</taxon>
        <taxon>Corynebacteriaceae</taxon>
        <taxon>Corynebacterium</taxon>
    </lineage>
</organism>
<feature type="compositionally biased region" description="Polar residues" evidence="1">
    <location>
        <begin position="1"/>
        <end position="15"/>
    </location>
</feature>
<dbReference type="Proteomes" id="UP001139207">
    <property type="component" value="Unassembled WGS sequence"/>
</dbReference>
<dbReference type="InterPro" id="IPR014922">
    <property type="entry name" value="YdhG-like"/>
</dbReference>
<dbReference type="AlphaFoldDB" id="A0A9X2B2C3"/>
<sequence length="154" mass="16630">MTQRSQSAQSTSPAMSPSGVPYTEVLDRVDGLRRAEADELVAMMRDITGEEPVVWAGRIIGFGCRRYRYDSGREGVMPVAAFATGARQHTVYLDSGFEERWSGLVCDLGKYRAGTSCLYISRLANVDMEVLRALVVAAFGGGDDPDPPGCEGTA</sequence>
<feature type="domain" description="YdhG-like" evidence="2">
    <location>
        <begin position="33"/>
        <end position="138"/>
    </location>
</feature>
<proteinExistence type="predicted"/>
<gene>
    <name evidence="3" type="ORF">MUN33_09670</name>
</gene>
<feature type="region of interest" description="Disordered" evidence="1">
    <location>
        <begin position="1"/>
        <end position="22"/>
    </location>
</feature>
<dbReference type="RefSeq" id="WP_244804709.1">
    <property type="nucleotide sequence ID" value="NZ_JALIEA010000016.1"/>
</dbReference>
<protein>
    <submittedName>
        <fullName evidence="3">DUF1801 domain-containing protein</fullName>
    </submittedName>
</protein>
<dbReference type="EMBL" id="JALIEA010000016">
    <property type="protein sequence ID" value="MCJ7858974.1"/>
    <property type="molecule type" value="Genomic_DNA"/>
</dbReference>
<evidence type="ECO:0000259" key="2">
    <source>
        <dbReference type="Pfam" id="PF08818"/>
    </source>
</evidence>